<organism evidence="1 2">
    <name type="scientific">Suillus fuscotomentosus</name>
    <dbReference type="NCBI Taxonomy" id="1912939"/>
    <lineage>
        <taxon>Eukaryota</taxon>
        <taxon>Fungi</taxon>
        <taxon>Dikarya</taxon>
        <taxon>Basidiomycota</taxon>
        <taxon>Agaricomycotina</taxon>
        <taxon>Agaricomycetes</taxon>
        <taxon>Agaricomycetidae</taxon>
        <taxon>Boletales</taxon>
        <taxon>Suillineae</taxon>
        <taxon>Suillaceae</taxon>
        <taxon>Suillus</taxon>
    </lineage>
</organism>
<reference evidence="1" key="1">
    <citation type="journal article" date="2020" name="New Phytol.">
        <title>Comparative genomics reveals dynamic genome evolution in host specialist ectomycorrhizal fungi.</title>
        <authorList>
            <person name="Lofgren L.A."/>
            <person name="Nguyen N.H."/>
            <person name="Vilgalys R."/>
            <person name="Ruytinx J."/>
            <person name="Liao H.L."/>
            <person name="Branco S."/>
            <person name="Kuo A."/>
            <person name="LaButti K."/>
            <person name="Lipzen A."/>
            <person name="Andreopoulos W."/>
            <person name="Pangilinan J."/>
            <person name="Riley R."/>
            <person name="Hundley H."/>
            <person name="Na H."/>
            <person name="Barry K."/>
            <person name="Grigoriev I.V."/>
            <person name="Stajich J.E."/>
            <person name="Kennedy P.G."/>
        </authorList>
    </citation>
    <scope>NUCLEOTIDE SEQUENCE</scope>
    <source>
        <strain evidence="1">FC203</strain>
    </source>
</reference>
<dbReference type="AlphaFoldDB" id="A0AAD4EFQ1"/>
<dbReference type="RefSeq" id="XP_041231000.1">
    <property type="nucleotide sequence ID" value="XM_041372805.1"/>
</dbReference>
<comment type="caution">
    <text evidence="1">The sequence shown here is derived from an EMBL/GenBank/DDBJ whole genome shotgun (WGS) entry which is preliminary data.</text>
</comment>
<dbReference type="Proteomes" id="UP001195769">
    <property type="component" value="Unassembled WGS sequence"/>
</dbReference>
<dbReference type="Pfam" id="PF11951">
    <property type="entry name" value="Fungal_trans_2"/>
    <property type="match status" value="1"/>
</dbReference>
<protein>
    <submittedName>
        <fullName evidence="1">Uncharacterized protein</fullName>
    </submittedName>
</protein>
<accession>A0AAD4EFQ1</accession>
<sequence>MRMQPSTLSSFSLMSGGVTDWRPMLDIASEWLARTGITTSDNPKLMMINMNEASRLALKATMWCDIMSTLTLKTTPKHPILLPATVPRRIGLLGFNAAGHRRVSPSYG</sequence>
<keyword evidence="2" id="KW-1185">Reference proteome</keyword>
<evidence type="ECO:0000313" key="2">
    <source>
        <dbReference type="Proteomes" id="UP001195769"/>
    </source>
</evidence>
<proteinExistence type="predicted"/>
<dbReference type="InterPro" id="IPR021858">
    <property type="entry name" value="Fun_TF"/>
</dbReference>
<gene>
    <name evidence="1" type="ORF">F5891DRAFT_689620</name>
</gene>
<evidence type="ECO:0000313" key="1">
    <source>
        <dbReference type="EMBL" id="KAG1905425.1"/>
    </source>
</evidence>
<name>A0AAD4EFQ1_9AGAM</name>
<dbReference type="EMBL" id="JABBWK010000007">
    <property type="protein sequence ID" value="KAG1905425.1"/>
    <property type="molecule type" value="Genomic_DNA"/>
</dbReference>
<dbReference type="GeneID" id="64667103"/>